<dbReference type="InterPro" id="IPR002401">
    <property type="entry name" value="Cyt_P450_E_grp-I"/>
</dbReference>
<dbReference type="GO" id="GO:0020037">
    <property type="term" value="F:heme binding"/>
    <property type="evidence" value="ECO:0007669"/>
    <property type="project" value="InterPro"/>
</dbReference>
<dbReference type="InterPro" id="IPR050121">
    <property type="entry name" value="Cytochrome_P450_monoxygenase"/>
</dbReference>
<dbReference type="Pfam" id="PF00067">
    <property type="entry name" value="p450"/>
    <property type="match status" value="1"/>
</dbReference>
<evidence type="ECO:0000256" key="2">
    <source>
        <dbReference type="ARBA" id="ARBA00022617"/>
    </source>
</evidence>
<dbReference type="GO" id="GO:0016705">
    <property type="term" value="F:oxidoreductase activity, acting on paired donors, with incorporation or reduction of molecular oxygen"/>
    <property type="evidence" value="ECO:0007669"/>
    <property type="project" value="InterPro"/>
</dbReference>
<dbReference type="Proteomes" id="UP000554235">
    <property type="component" value="Unassembled WGS sequence"/>
</dbReference>
<evidence type="ECO:0000313" key="7">
    <source>
        <dbReference type="EMBL" id="KAF4462804.1"/>
    </source>
</evidence>
<dbReference type="PRINTS" id="PR00463">
    <property type="entry name" value="EP450I"/>
</dbReference>
<dbReference type="GO" id="GO:0004497">
    <property type="term" value="F:monooxygenase activity"/>
    <property type="evidence" value="ECO:0007669"/>
    <property type="project" value="UniProtKB-KW"/>
</dbReference>
<evidence type="ECO:0000256" key="6">
    <source>
        <dbReference type="RuleBase" id="RU000461"/>
    </source>
</evidence>
<keyword evidence="8" id="KW-1185">Reference proteome</keyword>
<dbReference type="InterPro" id="IPR036396">
    <property type="entry name" value="Cyt_P450_sf"/>
</dbReference>
<dbReference type="Gene3D" id="1.10.630.10">
    <property type="entry name" value="Cytochrome P450"/>
    <property type="match status" value="1"/>
</dbReference>
<accession>A0A8H4L7Z4</accession>
<keyword evidence="2 5" id="KW-0349">Heme</keyword>
<evidence type="ECO:0000313" key="8">
    <source>
        <dbReference type="Proteomes" id="UP000554235"/>
    </source>
</evidence>
<proteinExistence type="inferred from homology"/>
<keyword evidence="4 5" id="KW-0408">Iron</keyword>
<evidence type="ECO:0000256" key="4">
    <source>
        <dbReference type="ARBA" id="ARBA00023004"/>
    </source>
</evidence>
<dbReference type="PROSITE" id="PS00086">
    <property type="entry name" value="CYTOCHROME_P450"/>
    <property type="match status" value="1"/>
</dbReference>
<dbReference type="InterPro" id="IPR017972">
    <property type="entry name" value="Cyt_P450_CS"/>
</dbReference>
<dbReference type="EMBL" id="JAADYS010001477">
    <property type="protein sequence ID" value="KAF4462804.1"/>
    <property type="molecule type" value="Genomic_DNA"/>
</dbReference>
<dbReference type="OrthoDB" id="1470350at2759"/>
<feature type="binding site" description="axial binding residue" evidence="5">
    <location>
        <position position="466"/>
    </location>
    <ligand>
        <name>heme</name>
        <dbReference type="ChEBI" id="CHEBI:30413"/>
    </ligand>
    <ligandPart>
        <name>Fe</name>
        <dbReference type="ChEBI" id="CHEBI:18248"/>
    </ligandPart>
</feature>
<dbReference type="SUPFAM" id="SSF48264">
    <property type="entry name" value="Cytochrome P450"/>
    <property type="match status" value="1"/>
</dbReference>
<dbReference type="PRINTS" id="PR00385">
    <property type="entry name" value="P450"/>
</dbReference>
<keyword evidence="3 5" id="KW-0479">Metal-binding</keyword>
<evidence type="ECO:0000256" key="1">
    <source>
        <dbReference type="ARBA" id="ARBA00001971"/>
    </source>
</evidence>
<comment type="similarity">
    <text evidence="6">Belongs to the cytochrome P450 family.</text>
</comment>
<reference evidence="7 8" key="1">
    <citation type="submission" date="2020-01" db="EMBL/GenBank/DDBJ databases">
        <title>Identification and distribution of gene clusters putatively required for synthesis of sphingolipid metabolism inhibitors in phylogenetically diverse species of the filamentous fungus Fusarium.</title>
        <authorList>
            <person name="Kim H.-S."/>
            <person name="Busman M."/>
            <person name="Brown D.W."/>
            <person name="Divon H."/>
            <person name="Uhlig S."/>
            <person name="Proctor R.H."/>
        </authorList>
    </citation>
    <scope>NUCLEOTIDE SEQUENCE [LARGE SCALE GENOMIC DNA]</scope>
    <source>
        <strain evidence="7 8">NRRL 20459</strain>
    </source>
</reference>
<protein>
    <submittedName>
        <fullName evidence="7">Cytochrome P450</fullName>
    </submittedName>
</protein>
<comment type="caution">
    <text evidence="7">The sequence shown here is derived from an EMBL/GenBank/DDBJ whole genome shotgun (WGS) entry which is preliminary data.</text>
</comment>
<dbReference type="PANTHER" id="PTHR24305">
    <property type="entry name" value="CYTOCHROME P450"/>
    <property type="match status" value="1"/>
</dbReference>
<organism evidence="7 8">
    <name type="scientific">Fusarium albosuccineum</name>
    <dbReference type="NCBI Taxonomy" id="1237068"/>
    <lineage>
        <taxon>Eukaryota</taxon>
        <taxon>Fungi</taxon>
        <taxon>Dikarya</taxon>
        <taxon>Ascomycota</taxon>
        <taxon>Pezizomycotina</taxon>
        <taxon>Sordariomycetes</taxon>
        <taxon>Hypocreomycetidae</taxon>
        <taxon>Hypocreales</taxon>
        <taxon>Nectriaceae</taxon>
        <taxon>Fusarium</taxon>
        <taxon>Fusarium decemcellulare species complex</taxon>
    </lineage>
</organism>
<evidence type="ECO:0000256" key="3">
    <source>
        <dbReference type="ARBA" id="ARBA00022723"/>
    </source>
</evidence>
<dbReference type="GO" id="GO:0005506">
    <property type="term" value="F:iron ion binding"/>
    <property type="evidence" value="ECO:0007669"/>
    <property type="project" value="InterPro"/>
</dbReference>
<sequence>MASLITNLLLAVVALYVLKHLLLDPFLISPLKHIPGPKSFAATKWRLAYEDWKGTRTRIVHDLHQQYGPVVRIGPNEISFNSLIALRTIFGPGSRYGRTSFYWMFEVYDRQNMFSFHSSKEHGDRKRLLANSYSKSTVLQKPVTAMVEEKVKKYMSLIEHEPHDMSEVYTTLHYYSLDNITAFLYGKYGATSAIEGSEPDRALIQDLLNPTRRRLSWFMVHFPTLTKWLYTRSGLMERVVAPFLPMQKPAAFTGVRNYALTVSRRSRTMAPSGEKAEALMTDPVGVLAEHTPLIDQLSTLSVSGKAHMDDLEIASECADHLLAGIDTTSDTVMFVIWSLSLPKNEKFQARLRQEVLGLPSDSLNSYGFPTAKASDSREYLKAVIKETLRLYAPLPTFEPRSMSEESKIDDFTIPAHTTVGISPYTLHRNPEVFKDSQSFNPERWLGPQSTELNRWFWAFSSGGRMCIGMHLAWVEMTTLVATIYRNYKTSIAAGYEDCTPGVTARFELFFDERYHNVQEHFCRIKFEDAAD</sequence>
<keyword evidence="6" id="KW-0503">Monooxygenase</keyword>
<dbReference type="CDD" id="cd11059">
    <property type="entry name" value="CYP_fungal"/>
    <property type="match status" value="1"/>
</dbReference>
<dbReference type="InterPro" id="IPR001128">
    <property type="entry name" value="Cyt_P450"/>
</dbReference>
<evidence type="ECO:0000256" key="5">
    <source>
        <dbReference type="PIRSR" id="PIRSR602401-1"/>
    </source>
</evidence>
<comment type="cofactor">
    <cofactor evidence="1 5">
        <name>heme</name>
        <dbReference type="ChEBI" id="CHEBI:30413"/>
    </cofactor>
</comment>
<dbReference type="AlphaFoldDB" id="A0A8H4L7Z4"/>
<dbReference type="PANTHER" id="PTHR24305:SF164">
    <property type="entry name" value="P450, PUTATIVE (EUROFUNG)-RELATED"/>
    <property type="match status" value="1"/>
</dbReference>
<gene>
    <name evidence="7" type="ORF">FALBO_10383</name>
</gene>
<name>A0A8H4L7Z4_9HYPO</name>
<keyword evidence="6" id="KW-0560">Oxidoreductase</keyword>